<feature type="compositionally biased region" description="Basic residues" evidence="1">
    <location>
        <begin position="53"/>
        <end position="72"/>
    </location>
</feature>
<reference evidence="2 3" key="1">
    <citation type="journal article" date="2018" name="Nat. Ecol. Evol.">
        <title>Pezizomycetes genomes reveal the molecular basis of ectomycorrhizal truffle lifestyle.</title>
        <authorList>
            <person name="Murat C."/>
            <person name="Payen T."/>
            <person name="Noel B."/>
            <person name="Kuo A."/>
            <person name="Morin E."/>
            <person name="Chen J."/>
            <person name="Kohler A."/>
            <person name="Krizsan K."/>
            <person name="Balestrini R."/>
            <person name="Da Silva C."/>
            <person name="Montanini B."/>
            <person name="Hainaut M."/>
            <person name="Levati E."/>
            <person name="Barry K.W."/>
            <person name="Belfiori B."/>
            <person name="Cichocki N."/>
            <person name="Clum A."/>
            <person name="Dockter R.B."/>
            <person name="Fauchery L."/>
            <person name="Guy J."/>
            <person name="Iotti M."/>
            <person name="Le Tacon F."/>
            <person name="Lindquist E.A."/>
            <person name="Lipzen A."/>
            <person name="Malagnac F."/>
            <person name="Mello A."/>
            <person name="Molinier V."/>
            <person name="Miyauchi S."/>
            <person name="Poulain J."/>
            <person name="Riccioni C."/>
            <person name="Rubini A."/>
            <person name="Sitrit Y."/>
            <person name="Splivallo R."/>
            <person name="Traeger S."/>
            <person name="Wang M."/>
            <person name="Zifcakova L."/>
            <person name="Wipf D."/>
            <person name="Zambonelli A."/>
            <person name="Paolocci F."/>
            <person name="Nowrousian M."/>
            <person name="Ottonello S."/>
            <person name="Baldrian P."/>
            <person name="Spatafora J.W."/>
            <person name="Henrissat B."/>
            <person name="Nagy L.G."/>
            <person name="Aury J.M."/>
            <person name="Wincker P."/>
            <person name="Grigoriev I.V."/>
            <person name="Bonfante P."/>
            <person name="Martin F.M."/>
        </authorList>
    </citation>
    <scope>NUCLEOTIDE SEQUENCE [LARGE SCALE GENOMIC DNA]</scope>
    <source>
        <strain evidence="2 3">RN42</strain>
    </source>
</reference>
<evidence type="ECO:0000313" key="2">
    <source>
        <dbReference type="EMBL" id="RPA81711.1"/>
    </source>
</evidence>
<gene>
    <name evidence="2" type="ORF">BJ508DRAFT_326171</name>
</gene>
<accession>A0A3N4IBW8</accession>
<protein>
    <submittedName>
        <fullName evidence="2">Uncharacterized protein</fullName>
    </submittedName>
</protein>
<sequence length="154" mass="17316">MPGEDSLTMYPIPTLPAYVPALFAIMATNDRGRTRPGYHHLDPTLSSATATGKKAHMSSRRVERSRKRHYDKKAKERQGHARQTAMAEDLELLRQRLACVDMASFVGDKGVARPSPEQARELVEDADHYFQVSGQLASHGILIEDRGRSTRYPR</sequence>
<dbReference type="EMBL" id="ML119677">
    <property type="protein sequence ID" value="RPA81711.1"/>
    <property type="molecule type" value="Genomic_DNA"/>
</dbReference>
<organism evidence="2 3">
    <name type="scientific">Ascobolus immersus RN42</name>
    <dbReference type="NCBI Taxonomy" id="1160509"/>
    <lineage>
        <taxon>Eukaryota</taxon>
        <taxon>Fungi</taxon>
        <taxon>Dikarya</taxon>
        <taxon>Ascomycota</taxon>
        <taxon>Pezizomycotina</taxon>
        <taxon>Pezizomycetes</taxon>
        <taxon>Pezizales</taxon>
        <taxon>Ascobolaceae</taxon>
        <taxon>Ascobolus</taxon>
    </lineage>
</organism>
<keyword evidence="3" id="KW-1185">Reference proteome</keyword>
<name>A0A3N4IBW8_ASCIM</name>
<dbReference type="AlphaFoldDB" id="A0A3N4IBW8"/>
<evidence type="ECO:0000313" key="3">
    <source>
        <dbReference type="Proteomes" id="UP000275078"/>
    </source>
</evidence>
<evidence type="ECO:0000256" key="1">
    <source>
        <dbReference type="SAM" id="MobiDB-lite"/>
    </source>
</evidence>
<feature type="region of interest" description="Disordered" evidence="1">
    <location>
        <begin position="34"/>
        <end position="83"/>
    </location>
</feature>
<proteinExistence type="predicted"/>
<dbReference type="Proteomes" id="UP000275078">
    <property type="component" value="Unassembled WGS sequence"/>
</dbReference>